<accession>A0AA38S8D5</accession>
<proteinExistence type="predicted"/>
<dbReference type="PROSITE" id="PS50172">
    <property type="entry name" value="BRCT"/>
    <property type="match status" value="1"/>
</dbReference>
<dbReference type="AlphaFoldDB" id="A0AA38S8D5"/>
<evidence type="ECO:0000313" key="3">
    <source>
        <dbReference type="EMBL" id="KAJ9154921.1"/>
    </source>
</evidence>
<evidence type="ECO:0000259" key="2">
    <source>
        <dbReference type="PROSITE" id="PS50172"/>
    </source>
</evidence>
<reference evidence="3" key="1">
    <citation type="submission" date="2022-07" db="EMBL/GenBank/DDBJ databases">
        <title>Fungi with potential for degradation of polypropylene.</title>
        <authorList>
            <person name="Gostincar C."/>
        </authorList>
    </citation>
    <scope>NUCLEOTIDE SEQUENCE</scope>
    <source>
        <strain evidence="3">EXF-13308</strain>
    </source>
</reference>
<protein>
    <recommendedName>
        <fullName evidence="2">BRCT domain-containing protein</fullName>
    </recommendedName>
</protein>
<feature type="domain" description="BRCT" evidence="2">
    <location>
        <begin position="6"/>
        <end position="103"/>
    </location>
</feature>
<dbReference type="SUPFAM" id="SSF52113">
    <property type="entry name" value="BRCT domain"/>
    <property type="match status" value="1"/>
</dbReference>
<evidence type="ECO:0000256" key="1">
    <source>
        <dbReference type="SAM" id="MobiDB-lite"/>
    </source>
</evidence>
<evidence type="ECO:0000313" key="4">
    <source>
        <dbReference type="Proteomes" id="UP001174694"/>
    </source>
</evidence>
<dbReference type="InterPro" id="IPR036420">
    <property type="entry name" value="BRCT_dom_sf"/>
</dbReference>
<feature type="region of interest" description="Disordered" evidence="1">
    <location>
        <begin position="265"/>
        <end position="296"/>
    </location>
</feature>
<comment type="caution">
    <text evidence="3">The sequence shown here is derived from an EMBL/GenBank/DDBJ whole genome shotgun (WGS) entry which is preliminary data.</text>
</comment>
<dbReference type="CDD" id="cd00027">
    <property type="entry name" value="BRCT"/>
    <property type="match status" value="1"/>
</dbReference>
<dbReference type="InterPro" id="IPR001357">
    <property type="entry name" value="BRCT_dom"/>
</dbReference>
<name>A0AA38S8D5_9PEZI</name>
<gene>
    <name evidence="3" type="ORF">NKR23_g2461</name>
</gene>
<organism evidence="3 4">
    <name type="scientific">Pleurostoma richardsiae</name>
    <dbReference type="NCBI Taxonomy" id="41990"/>
    <lineage>
        <taxon>Eukaryota</taxon>
        <taxon>Fungi</taxon>
        <taxon>Dikarya</taxon>
        <taxon>Ascomycota</taxon>
        <taxon>Pezizomycotina</taxon>
        <taxon>Sordariomycetes</taxon>
        <taxon>Sordariomycetidae</taxon>
        <taxon>Calosphaeriales</taxon>
        <taxon>Pleurostomataceae</taxon>
        <taxon>Pleurostoma</taxon>
    </lineage>
</organism>
<dbReference type="EMBL" id="JANBVO010000004">
    <property type="protein sequence ID" value="KAJ9154921.1"/>
    <property type="molecule type" value="Genomic_DNA"/>
</dbReference>
<keyword evidence="4" id="KW-1185">Reference proteome</keyword>
<dbReference type="Gene3D" id="3.40.50.10190">
    <property type="entry name" value="BRCT domain"/>
    <property type="match status" value="1"/>
</dbReference>
<dbReference type="Proteomes" id="UP001174694">
    <property type="component" value="Unassembled WGS sequence"/>
</dbReference>
<sequence>MPIQRAERPIFEGAVVSITGELEGQWTEANISRWLTQRRGRLVQAMDETVTHLVCTEDEFRKKGPKVRRAIRLGRKACHIITKDWLEDSITRKRKLPERDYSLYAISQEERSKEKQEAGTTKAVGLEDKFVNTNLYHIYSDEMFFDYKVTLTRDNPDIDVQGERYILHLFESNARPRLYLFAVKHYKKKGDTQASFHRPSSTAQQFRHEFTLFKAFFKKKTGLDWNARIAKAGTMDRTYFQYEPPVGGKPLGIVQGEFANFVPTSKEAADRAVPQSTPSMPVTAHGMTDNPPPGEA</sequence>